<proteinExistence type="predicted"/>
<feature type="transmembrane region" description="Helical" evidence="6">
    <location>
        <begin position="195"/>
        <end position="213"/>
    </location>
</feature>
<dbReference type="InterPro" id="IPR036259">
    <property type="entry name" value="MFS_trans_sf"/>
</dbReference>
<evidence type="ECO:0000256" key="1">
    <source>
        <dbReference type="ARBA" id="ARBA00004141"/>
    </source>
</evidence>
<keyword evidence="3 6" id="KW-0812">Transmembrane</keyword>
<evidence type="ECO:0000256" key="6">
    <source>
        <dbReference type="SAM" id="Phobius"/>
    </source>
</evidence>
<dbReference type="PANTHER" id="PTHR42718:SF9">
    <property type="entry name" value="MAJOR FACILITATOR SUPERFAMILY MULTIDRUG TRANSPORTER MFSC"/>
    <property type="match status" value="1"/>
</dbReference>
<feature type="transmembrane region" description="Helical" evidence="6">
    <location>
        <begin position="45"/>
        <end position="67"/>
    </location>
</feature>
<feature type="transmembrane region" description="Helical" evidence="6">
    <location>
        <begin position="160"/>
        <end position="183"/>
    </location>
</feature>
<dbReference type="PROSITE" id="PS50850">
    <property type="entry name" value="MFS"/>
    <property type="match status" value="1"/>
</dbReference>
<evidence type="ECO:0000256" key="2">
    <source>
        <dbReference type="ARBA" id="ARBA00022448"/>
    </source>
</evidence>
<dbReference type="InterPro" id="IPR011701">
    <property type="entry name" value="MFS"/>
</dbReference>
<evidence type="ECO:0000256" key="3">
    <source>
        <dbReference type="ARBA" id="ARBA00022692"/>
    </source>
</evidence>
<accession>A0ABV6JNC7</accession>
<dbReference type="Gene3D" id="1.20.1250.20">
    <property type="entry name" value="MFS general substrate transporter like domains"/>
    <property type="match status" value="1"/>
</dbReference>
<keyword evidence="5 6" id="KW-0472">Membrane</keyword>
<evidence type="ECO:0000256" key="4">
    <source>
        <dbReference type="ARBA" id="ARBA00022989"/>
    </source>
</evidence>
<gene>
    <name evidence="8" type="ORF">ACFFGY_03120</name>
</gene>
<feature type="transmembrane region" description="Helical" evidence="6">
    <location>
        <begin position="264"/>
        <end position="281"/>
    </location>
</feature>
<evidence type="ECO:0000256" key="5">
    <source>
        <dbReference type="ARBA" id="ARBA00023136"/>
    </source>
</evidence>
<protein>
    <submittedName>
        <fullName evidence="8">MFS transporter</fullName>
    </submittedName>
</protein>
<feature type="transmembrane region" description="Helical" evidence="6">
    <location>
        <begin position="99"/>
        <end position="121"/>
    </location>
</feature>
<feature type="domain" description="Major facilitator superfamily (MFS) profile" evidence="7">
    <location>
        <begin position="8"/>
        <end position="515"/>
    </location>
</feature>
<feature type="transmembrane region" description="Helical" evidence="6">
    <location>
        <begin position="74"/>
        <end position="93"/>
    </location>
</feature>
<feature type="transmembrane region" description="Helical" evidence="6">
    <location>
        <begin position="359"/>
        <end position="378"/>
    </location>
</feature>
<evidence type="ECO:0000259" key="7">
    <source>
        <dbReference type="PROSITE" id="PS50850"/>
    </source>
</evidence>
<dbReference type="RefSeq" id="WP_377042916.1">
    <property type="nucleotide sequence ID" value="NZ_JBHLUN010000002.1"/>
</dbReference>
<feature type="transmembrane region" description="Helical" evidence="6">
    <location>
        <begin position="225"/>
        <end position="244"/>
    </location>
</feature>
<sequence length="515" mass="55923">MKAQSLVGLLGILLAALTAEFNDGVTNAALNDIQGGLRISHDAGTWIESLYATGQVIGMSMATFWAVTVSVRRFAIFAVILNGVTTVLIPLSAELAWLYGLRIIEGMAAGFTIPLLLTVALRVLPPPIRLYGLSAYALTATFGPNIATTLAALWTDLVDWRFVFWEALPLCGLAGTMIWYGVAQDPPQYDRISKFDWPGALLIVIGAGSLTTMLEQGNRYDWFNSPTICVLATLSVAGFGLLLVNETRQELPLYRFDLLKRRNFAYALIALFVFLLLNLGVSTLPASFLREAGFRPEQIQFISLPIALSQLITLPAVAYLLDFRRVDPRVVSFAGILLVMAAALGNSFITSGWQLEQFYLWEACAALGESLIVMPLLMMATNTIRDPADGPFTSTLVNTMRAIAQPTGVWMVQLITRWRGSLHYNRLADQAGLNRFSVLQAPGLLPGNPPPFLPNGEPGPGGGAEVYRAAVEAQAMVLTLADGFLIIAGLALALVVVLLILPVRTYPPRIELAEK</sequence>
<keyword evidence="9" id="KW-1185">Reference proteome</keyword>
<dbReference type="EMBL" id="JBHLUN010000002">
    <property type="protein sequence ID" value="MFC0407223.1"/>
    <property type="molecule type" value="Genomic_DNA"/>
</dbReference>
<dbReference type="SUPFAM" id="SSF103473">
    <property type="entry name" value="MFS general substrate transporter"/>
    <property type="match status" value="1"/>
</dbReference>
<dbReference type="Pfam" id="PF07690">
    <property type="entry name" value="MFS_1"/>
    <property type="match status" value="1"/>
</dbReference>
<comment type="subcellular location">
    <subcellularLocation>
        <location evidence="1">Membrane</location>
        <topology evidence="1">Multi-pass membrane protein</topology>
    </subcellularLocation>
</comment>
<reference evidence="8 9" key="1">
    <citation type="submission" date="2024-09" db="EMBL/GenBank/DDBJ databases">
        <authorList>
            <person name="Sun Q."/>
            <person name="Mori K."/>
        </authorList>
    </citation>
    <scope>NUCLEOTIDE SEQUENCE [LARGE SCALE GENOMIC DNA]</scope>
    <source>
        <strain evidence="8 9">TBRC 5777</strain>
    </source>
</reference>
<dbReference type="PANTHER" id="PTHR42718">
    <property type="entry name" value="MAJOR FACILITATOR SUPERFAMILY MULTIDRUG TRANSPORTER MFSC"/>
    <property type="match status" value="1"/>
</dbReference>
<dbReference type="InterPro" id="IPR020846">
    <property type="entry name" value="MFS_dom"/>
</dbReference>
<comment type="caution">
    <text evidence="8">The sequence shown here is derived from an EMBL/GenBank/DDBJ whole genome shotgun (WGS) entry which is preliminary data.</text>
</comment>
<keyword evidence="4 6" id="KW-1133">Transmembrane helix</keyword>
<feature type="transmembrane region" description="Helical" evidence="6">
    <location>
        <begin position="477"/>
        <end position="501"/>
    </location>
</feature>
<name>A0ABV6JNC7_9PROT</name>
<feature type="transmembrane region" description="Helical" evidence="6">
    <location>
        <begin position="133"/>
        <end position="154"/>
    </location>
</feature>
<evidence type="ECO:0000313" key="9">
    <source>
        <dbReference type="Proteomes" id="UP001589865"/>
    </source>
</evidence>
<keyword evidence="2" id="KW-0813">Transport</keyword>
<evidence type="ECO:0000313" key="8">
    <source>
        <dbReference type="EMBL" id="MFC0407223.1"/>
    </source>
</evidence>
<dbReference type="Proteomes" id="UP001589865">
    <property type="component" value="Unassembled WGS sequence"/>
</dbReference>
<feature type="transmembrane region" description="Helical" evidence="6">
    <location>
        <begin position="301"/>
        <end position="321"/>
    </location>
</feature>
<organism evidence="8 9">
    <name type="scientific">Roseomonas elaeocarpi</name>
    <dbReference type="NCBI Taxonomy" id="907779"/>
    <lineage>
        <taxon>Bacteria</taxon>
        <taxon>Pseudomonadati</taxon>
        <taxon>Pseudomonadota</taxon>
        <taxon>Alphaproteobacteria</taxon>
        <taxon>Acetobacterales</taxon>
        <taxon>Roseomonadaceae</taxon>
        <taxon>Roseomonas</taxon>
    </lineage>
</organism>
<feature type="transmembrane region" description="Helical" evidence="6">
    <location>
        <begin position="333"/>
        <end position="353"/>
    </location>
</feature>